<evidence type="ECO:0000313" key="3">
    <source>
        <dbReference type="EMBL" id="QAA30319.1"/>
    </source>
</evidence>
<evidence type="ECO:0000256" key="1">
    <source>
        <dbReference type="SAM" id="Coils"/>
    </source>
</evidence>
<proteinExistence type="predicted"/>
<dbReference type="EMBL" id="CP025746">
    <property type="protein sequence ID" value="QAA30319.1"/>
    <property type="molecule type" value="Genomic_DNA"/>
</dbReference>
<dbReference type="InterPro" id="IPR025580">
    <property type="entry name" value="Gp46"/>
</dbReference>
<accession>A0A3R5QR51</accession>
<keyword evidence="4" id="KW-1185">Reference proteome</keyword>
<organism evidence="3 4">
    <name type="scientific">Clostridium manihotivorum</name>
    <dbReference type="NCBI Taxonomy" id="2320868"/>
    <lineage>
        <taxon>Bacteria</taxon>
        <taxon>Bacillati</taxon>
        <taxon>Bacillota</taxon>
        <taxon>Clostridia</taxon>
        <taxon>Eubacteriales</taxon>
        <taxon>Clostridiaceae</taxon>
        <taxon>Clostridium</taxon>
    </lineage>
</organism>
<gene>
    <name evidence="3" type="ORF">C1I91_00705</name>
</gene>
<protein>
    <recommendedName>
        <fullName evidence="5">DUF4355 domain-containing protein</fullName>
    </recommendedName>
</protein>
<reference evidence="3 4" key="1">
    <citation type="submission" date="2018-01" db="EMBL/GenBank/DDBJ databases">
        <title>Genome Sequencing and Assembly of Anaerobacter polyendosporus strain CT4.</title>
        <authorList>
            <person name="Tachaapaikoon C."/>
            <person name="Sutheeworapong S."/>
            <person name="Jenjaroenpun P."/>
            <person name="Wongsurawat T."/>
            <person name="Nookeaw I."/>
            <person name="Cheawchanlertfa P."/>
            <person name="Kosugi A."/>
            <person name="Cheevadhanarak S."/>
            <person name="Ratanakhanokchai K."/>
        </authorList>
    </citation>
    <scope>NUCLEOTIDE SEQUENCE [LARGE SCALE GENOMIC DNA]</scope>
    <source>
        <strain evidence="3 4">CT4</strain>
    </source>
</reference>
<name>A0A3R5QR51_9CLOT</name>
<dbReference type="AlphaFoldDB" id="A0A3R5QR51"/>
<dbReference type="RefSeq" id="WP_128210770.1">
    <property type="nucleotide sequence ID" value="NZ_CP025746.1"/>
</dbReference>
<dbReference type="Pfam" id="PF14265">
    <property type="entry name" value="DUF4355"/>
    <property type="match status" value="1"/>
</dbReference>
<sequence>MENLQDQNLEIEGEGKSTETNSVGEITLEQFQNAITNNLDIKGYYDSVVDKTVSKRLDKSIESWKTNNLENLINEEIDKRYPQKSEAEIKLEEMNKALEKSNEEKRQLELKMQYQELLVKSNIPVEMVKYLAGKDVEETMNNIEAFKGLMVQYVNGEVENRMKLGSYIPGGGSSISGRKEISDFERIVKGVR</sequence>
<dbReference type="Proteomes" id="UP000286268">
    <property type="component" value="Chromosome"/>
</dbReference>
<keyword evidence="1" id="KW-0175">Coiled coil</keyword>
<evidence type="ECO:0008006" key="5">
    <source>
        <dbReference type="Google" id="ProtNLM"/>
    </source>
</evidence>
<evidence type="ECO:0000313" key="4">
    <source>
        <dbReference type="Proteomes" id="UP000286268"/>
    </source>
</evidence>
<feature type="region of interest" description="Disordered" evidence="2">
    <location>
        <begin position="1"/>
        <end position="21"/>
    </location>
</feature>
<evidence type="ECO:0000256" key="2">
    <source>
        <dbReference type="SAM" id="MobiDB-lite"/>
    </source>
</evidence>
<dbReference type="KEGG" id="cmah:C1I91_00705"/>
<dbReference type="OrthoDB" id="1901795at2"/>
<feature type="coiled-coil region" evidence="1">
    <location>
        <begin position="84"/>
        <end position="118"/>
    </location>
</feature>